<gene>
    <name evidence="2" type="ORF">BLNAU_13790</name>
</gene>
<keyword evidence="3" id="KW-1185">Reference proteome</keyword>
<feature type="region of interest" description="Disordered" evidence="1">
    <location>
        <begin position="148"/>
        <end position="213"/>
    </location>
</feature>
<dbReference type="Proteomes" id="UP001281761">
    <property type="component" value="Unassembled WGS sequence"/>
</dbReference>
<feature type="region of interest" description="Disordered" evidence="1">
    <location>
        <begin position="16"/>
        <end position="36"/>
    </location>
</feature>
<sequence length="1076" mass="123834">MSRSETFEIPYRLIADPNTPEVSPLGTGQADSQDTPRTITVPVTHTIYDLYTELIQTLRDTHRFITIQFPCIVPTPYPNGELQEESQNPFHTGSPPEWKDLVGYSGYRYDPSLKIEYLISCWPRQIHDTKLKPMQVVAIPKVRVETPLHPADETPLHPADETPLHPADETPLHPADETPLHPADETPLHPADETPLHPADETPLHPADETEEQLKERLHLMGSMYDLFYTYRKDRVIWMSTLDSKFETRKEVWIRSCWEEFQIGVIAHFLRFSAATSFAHPDLKILENYHYADKCPRPVAGDEALWRSIKGTPEWIYFDNIHPSPFRQLVSSSLKGNDCCKAFYVNGQPGTGKSQMLLYLIYCLMTKVYKVAILYILPHMPVITILVDYLNYSNPISIRSHASSLGEDMYTRGFPVIRIVDSVDPFANKAMQDVFTVYAASPTKYEIQFREPDHEKHEWRENYPLWREGEFYTMMRCLKMTERERWIRPVDADIIVKLHPLVITLLGTHGYLEDESDSSDDQLGFLQFTAMDGSTLKRSHPRLPFEMLLYLNVHFPNDNMSVNLNVIEVFGLSPRALSADLNKTFKRMSEVFGWGGITLEGVKANLVISSLTASHLGYRPVSEFASRLLLAMNRIEAEGFLKNVRDETIPGAFRRYILEHKVNRELLRSHTRFTLYSTTPDLFPTSNCTFPVIDRCALRSSQLDDIQYFKSNVLYCDSLIGSEMEQEQKSWTGINFFIFFHDKDSIKLFTFHTAVNSNDAVLNYRLIEKVKNVLEIQHSREITTQLPKHTSRSMNQETTIEIGKEMVEVFFIQIVRPEDVLPYIPRNKVFRDHEKKASSGYGSYRTGVVSISDLLFNEYSGWEGPVTKRPKIEKQWTTDDVDFRKCFVMKEQTVDPRRPQGILMQPVLRPETTPEPVSVPIVDPHHPQGMKIQPFDSSSTVQFQVCRHLSPDSYQMQDSAQSTIIPMAIGSNNNVQIEMRCELSENKRELWMIWLLEGNDLTLLTSRLPRMDGIWSRVKPKKVRTYFTAQTAADFLSNTLTPHNWGGNTDHEDCSRLVPTLTEVLTEPQHETAVVT</sequence>
<reference evidence="2 3" key="1">
    <citation type="journal article" date="2022" name="bioRxiv">
        <title>Genomics of Preaxostyla Flagellates Illuminates Evolutionary Transitions and the Path Towards Mitochondrial Loss.</title>
        <authorList>
            <person name="Novak L.V.F."/>
            <person name="Treitli S.C."/>
            <person name="Pyrih J."/>
            <person name="Halakuc P."/>
            <person name="Pipaliya S.V."/>
            <person name="Vacek V."/>
            <person name="Brzon O."/>
            <person name="Soukal P."/>
            <person name="Eme L."/>
            <person name="Dacks J.B."/>
            <person name="Karnkowska A."/>
            <person name="Elias M."/>
            <person name="Hampl V."/>
        </authorList>
    </citation>
    <scope>NUCLEOTIDE SEQUENCE [LARGE SCALE GENOMIC DNA]</scope>
    <source>
        <strain evidence="2">NAU3</strain>
        <tissue evidence="2">Gut</tissue>
    </source>
</reference>
<accession>A0ABQ9XJ01</accession>
<proteinExistence type="predicted"/>
<organism evidence="2 3">
    <name type="scientific">Blattamonas nauphoetae</name>
    <dbReference type="NCBI Taxonomy" id="2049346"/>
    <lineage>
        <taxon>Eukaryota</taxon>
        <taxon>Metamonada</taxon>
        <taxon>Preaxostyla</taxon>
        <taxon>Oxymonadida</taxon>
        <taxon>Blattamonas</taxon>
    </lineage>
</organism>
<comment type="caution">
    <text evidence="2">The sequence shown here is derived from an EMBL/GenBank/DDBJ whole genome shotgun (WGS) entry which is preliminary data.</text>
</comment>
<protein>
    <submittedName>
        <fullName evidence="2">Uncharacterized protein</fullName>
    </submittedName>
</protein>
<evidence type="ECO:0000313" key="3">
    <source>
        <dbReference type="Proteomes" id="UP001281761"/>
    </source>
</evidence>
<name>A0ABQ9XJ01_9EUKA</name>
<dbReference type="EMBL" id="JARBJD010000121">
    <property type="protein sequence ID" value="KAK2951303.1"/>
    <property type="molecule type" value="Genomic_DNA"/>
</dbReference>
<evidence type="ECO:0000256" key="1">
    <source>
        <dbReference type="SAM" id="MobiDB-lite"/>
    </source>
</evidence>
<evidence type="ECO:0000313" key="2">
    <source>
        <dbReference type="EMBL" id="KAK2951303.1"/>
    </source>
</evidence>